<dbReference type="HOGENOM" id="CLU_1977755_0_0_4"/>
<name>A0A076PS83_COMTE</name>
<dbReference type="RefSeq" id="WP_043372027.1">
    <property type="nucleotide sequence ID" value="NZ_CP006704.1"/>
</dbReference>
<reference evidence="1 2" key="1">
    <citation type="journal article" date="2014" name="Genome Announc.">
        <title>Complete Genome Sequence of Polychlorinated Biphenyl Degrader Comamonas testosteroni TK102 (NBRC 109938).</title>
        <authorList>
            <person name="Fukuda K."/>
            <person name="Hosoyama A."/>
            <person name="Tsuchikane K."/>
            <person name="Ohji S."/>
            <person name="Yamazoe A."/>
            <person name="Fujita N."/>
            <person name="Shintani M."/>
            <person name="Kimbara K."/>
        </authorList>
    </citation>
    <scope>NUCLEOTIDE SEQUENCE [LARGE SCALE GENOMIC DNA]</scope>
    <source>
        <strain evidence="1">TK102</strain>
    </source>
</reference>
<dbReference type="AlphaFoldDB" id="A0A076PS83"/>
<dbReference type="Proteomes" id="UP000028782">
    <property type="component" value="Chromosome"/>
</dbReference>
<dbReference type="KEGG" id="ctes:O987_10545"/>
<protein>
    <submittedName>
        <fullName evidence="1">Uncharacterized protein</fullName>
    </submittedName>
</protein>
<evidence type="ECO:0000313" key="2">
    <source>
        <dbReference type="Proteomes" id="UP000028782"/>
    </source>
</evidence>
<sequence>MKTNMTTLAQPAPSGHDEVAVAALTGLYMTQRRGLWLQQQACLEALAPYVPKRRARKLRRASQIAITQGIANGDFLCDRPLATRAANELVVDVRFREMDEIVAAAFRAAKKRLFQRGTGHGGSYAK</sequence>
<accession>A0A076PS83</accession>
<proteinExistence type="predicted"/>
<gene>
    <name evidence="1" type="ORF">O987_10545</name>
</gene>
<evidence type="ECO:0000313" key="1">
    <source>
        <dbReference type="EMBL" id="AIJ46232.1"/>
    </source>
</evidence>
<organism evidence="1 2">
    <name type="scientific">Comamonas testosteroni TK102</name>
    <dbReference type="NCBI Taxonomy" id="1392005"/>
    <lineage>
        <taxon>Bacteria</taxon>
        <taxon>Pseudomonadati</taxon>
        <taxon>Pseudomonadota</taxon>
        <taxon>Betaproteobacteria</taxon>
        <taxon>Burkholderiales</taxon>
        <taxon>Comamonadaceae</taxon>
        <taxon>Comamonas</taxon>
    </lineage>
</organism>
<dbReference type="EMBL" id="CP006704">
    <property type="protein sequence ID" value="AIJ46232.1"/>
    <property type="molecule type" value="Genomic_DNA"/>
</dbReference>